<dbReference type="PROSITE" id="PS51384">
    <property type="entry name" value="FAD_FR"/>
    <property type="match status" value="1"/>
</dbReference>
<dbReference type="GO" id="GO:0016491">
    <property type="term" value="F:oxidoreductase activity"/>
    <property type="evidence" value="ECO:0007669"/>
    <property type="project" value="InterPro"/>
</dbReference>
<dbReference type="PRINTS" id="PR00410">
    <property type="entry name" value="PHEHYDRXLASE"/>
</dbReference>
<dbReference type="InterPro" id="IPR012675">
    <property type="entry name" value="Beta-grasp_dom_sf"/>
</dbReference>
<evidence type="ECO:0000313" key="10">
    <source>
        <dbReference type="Proteomes" id="UP001138997"/>
    </source>
</evidence>
<dbReference type="SUPFAM" id="SSF63380">
    <property type="entry name" value="Riboflavin synthase domain-like"/>
    <property type="match status" value="1"/>
</dbReference>
<keyword evidence="6" id="KW-0411">Iron-sulfur</keyword>
<evidence type="ECO:0000259" key="8">
    <source>
        <dbReference type="PROSITE" id="PS51384"/>
    </source>
</evidence>
<dbReference type="InterPro" id="IPR017927">
    <property type="entry name" value="FAD-bd_FR_type"/>
</dbReference>
<dbReference type="SUPFAM" id="SSF52343">
    <property type="entry name" value="Ferredoxin reductase-like, C-terminal NADP-linked domain"/>
    <property type="match status" value="1"/>
</dbReference>
<evidence type="ECO:0000256" key="2">
    <source>
        <dbReference type="ARBA" id="ARBA00022630"/>
    </source>
</evidence>
<evidence type="ECO:0000256" key="3">
    <source>
        <dbReference type="ARBA" id="ARBA00022714"/>
    </source>
</evidence>
<dbReference type="InterPro" id="IPR001433">
    <property type="entry name" value="OxRdtase_FAD/NAD-bd"/>
</dbReference>
<dbReference type="PROSITE" id="PS51085">
    <property type="entry name" value="2FE2S_FER_2"/>
    <property type="match status" value="1"/>
</dbReference>
<dbReference type="GO" id="GO:0051537">
    <property type="term" value="F:2 iron, 2 sulfur cluster binding"/>
    <property type="evidence" value="ECO:0007669"/>
    <property type="project" value="UniProtKB-KW"/>
</dbReference>
<dbReference type="Gene3D" id="3.10.20.30">
    <property type="match status" value="1"/>
</dbReference>
<dbReference type="InterPro" id="IPR036010">
    <property type="entry name" value="2Fe-2S_ferredoxin-like_sf"/>
</dbReference>
<accession>A0A9X1NC08</accession>
<protein>
    <submittedName>
        <fullName evidence="9">2Fe-2S iron-sulfur cluster-binding protein</fullName>
    </submittedName>
</protein>
<dbReference type="InterPro" id="IPR039261">
    <property type="entry name" value="FNR_nucleotide-bd"/>
</dbReference>
<comment type="caution">
    <text evidence="9">The sequence shown here is derived from an EMBL/GenBank/DDBJ whole genome shotgun (WGS) entry which is preliminary data.</text>
</comment>
<gene>
    <name evidence="9" type="ORF">LR394_05170</name>
</gene>
<name>A0A9X1NC08_9ACTN</name>
<organism evidence="9 10">
    <name type="scientific">Kineosporia babensis</name>
    <dbReference type="NCBI Taxonomy" id="499548"/>
    <lineage>
        <taxon>Bacteria</taxon>
        <taxon>Bacillati</taxon>
        <taxon>Actinomycetota</taxon>
        <taxon>Actinomycetes</taxon>
        <taxon>Kineosporiales</taxon>
        <taxon>Kineosporiaceae</taxon>
        <taxon>Kineosporia</taxon>
    </lineage>
</organism>
<keyword evidence="10" id="KW-1185">Reference proteome</keyword>
<dbReference type="EMBL" id="JAJOMB010000002">
    <property type="protein sequence ID" value="MCD5310278.1"/>
    <property type="molecule type" value="Genomic_DNA"/>
</dbReference>
<dbReference type="Proteomes" id="UP001138997">
    <property type="component" value="Unassembled WGS sequence"/>
</dbReference>
<dbReference type="InterPro" id="IPR001041">
    <property type="entry name" value="2Fe-2S_ferredoxin-type"/>
</dbReference>
<dbReference type="InterPro" id="IPR017938">
    <property type="entry name" value="Riboflavin_synthase-like_b-brl"/>
</dbReference>
<dbReference type="PANTHER" id="PTHR43644:SF1">
    <property type="entry name" value="NAD(P)H-FLAVIN REDUCTASE"/>
    <property type="match status" value="1"/>
</dbReference>
<keyword evidence="3" id="KW-0001">2Fe-2S</keyword>
<dbReference type="InterPro" id="IPR006058">
    <property type="entry name" value="2Fe2S_fd_BS"/>
</dbReference>
<dbReference type="SUPFAM" id="SSF54292">
    <property type="entry name" value="2Fe-2S ferredoxin-like"/>
    <property type="match status" value="1"/>
</dbReference>
<evidence type="ECO:0000256" key="5">
    <source>
        <dbReference type="ARBA" id="ARBA00023004"/>
    </source>
</evidence>
<dbReference type="PROSITE" id="PS00197">
    <property type="entry name" value="2FE2S_FER_1"/>
    <property type="match status" value="1"/>
</dbReference>
<dbReference type="PANTHER" id="PTHR43644">
    <property type="entry name" value="NA(+)-TRANSLOCATING NADH-QUINONE REDUCTASE SUBUNIT"/>
    <property type="match status" value="1"/>
</dbReference>
<evidence type="ECO:0000256" key="6">
    <source>
        <dbReference type="ARBA" id="ARBA00023014"/>
    </source>
</evidence>
<keyword evidence="1" id="KW-0813">Transport</keyword>
<dbReference type="RefSeq" id="WP_231439204.1">
    <property type="nucleotide sequence ID" value="NZ_JAJOMB010000002.1"/>
</dbReference>
<dbReference type="CDD" id="cd00207">
    <property type="entry name" value="fer2"/>
    <property type="match status" value="1"/>
</dbReference>
<feature type="domain" description="FAD-binding FR-type" evidence="8">
    <location>
        <begin position="105"/>
        <end position="209"/>
    </location>
</feature>
<evidence type="ECO:0000256" key="4">
    <source>
        <dbReference type="ARBA" id="ARBA00022827"/>
    </source>
</evidence>
<dbReference type="InterPro" id="IPR008333">
    <property type="entry name" value="Cbr1-like_FAD-bd_dom"/>
</dbReference>
<dbReference type="Pfam" id="PF00175">
    <property type="entry name" value="NAD_binding_1"/>
    <property type="match status" value="1"/>
</dbReference>
<keyword evidence="5" id="KW-0408">Iron</keyword>
<keyword evidence="4" id="KW-0274">FAD</keyword>
<dbReference type="Gene3D" id="2.40.30.10">
    <property type="entry name" value="Translation factors"/>
    <property type="match status" value="1"/>
</dbReference>
<dbReference type="Pfam" id="PF00111">
    <property type="entry name" value="Fer2"/>
    <property type="match status" value="1"/>
</dbReference>
<dbReference type="Pfam" id="PF00970">
    <property type="entry name" value="FAD_binding_6"/>
    <property type="match status" value="1"/>
</dbReference>
<sequence>MGDKHRVHFEPVDLEMEVDEDETVLDAAFRQGISLMHGCREGQCSACKSFLLDGDVQMARYSTFALADYESEEGYVLLCKTHAYSDITVELINYDEEELHDAVPIQTVRTSIAAITPLTGDIVSLKLKLGEGERFVHKAGQYSEIRLPDSDVKRSFSMATTPSSAEETGEIEFIIKKYPGGHFSGLLDSSLAPGDPLLLTGPYGSCTLRASGEEDRRRVVCIAGGAGMAPILALVRRLAETGTERPVVFYYGARTAEDLFYLPEIISLGLKIKDFRFVPALSHVTEAEWETLGVTGDFGLITDVVDRLEPDLTDTDCYLCGPPPMVDAAIALLESKDVPTDRIHFDKFTTSVSES</sequence>
<keyword evidence="3" id="KW-0479">Metal-binding</keyword>
<dbReference type="AlphaFoldDB" id="A0A9X1NC08"/>
<feature type="domain" description="2Fe-2S ferredoxin-type" evidence="7">
    <location>
        <begin position="5"/>
        <end position="95"/>
    </location>
</feature>
<evidence type="ECO:0000256" key="1">
    <source>
        <dbReference type="ARBA" id="ARBA00022448"/>
    </source>
</evidence>
<dbReference type="Gene3D" id="3.40.50.80">
    <property type="entry name" value="Nucleotide-binding domain of ferredoxin-NADP reductase (FNR) module"/>
    <property type="match status" value="1"/>
</dbReference>
<reference evidence="9" key="1">
    <citation type="submission" date="2021-11" db="EMBL/GenBank/DDBJ databases">
        <title>Streptomyces corallinus and Kineosporia corallina sp. nov., two new coral-derived marine actinobacteria.</title>
        <authorList>
            <person name="Buangrab K."/>
            <person name="Sutthacheep M."/>
            <person name="Yeemin T."/>
            <person name="Harunari E."/>
            <person name="Igarashi Y."/>
            <person name="Sripreechasak P."/>
            <person name="Kanchanasin P."/>
            <person name="Tanasupawat S."/>
            <person name="Phongsopitanun W."/>
        </authorList>
    </citation>
    <scope>NUCLEOTIDE SEQUENCE</scope>
    <source>
        <strain evidence="9">JCM 31032</strain>
    </source>
</reference>
<evidence type="ECO:0000313" key="9">
    <source>
        <dbReference type="EMBL" id="MCD5310278.1"/>
    </source>
</evidence>
<keyword evidence="2" id="KW-0285">Flavoprotein</keyword>
<proteinExistence type="predicted"/>
<evidence type="ECO:0000259" key="7">
    <source>
        <dbReference type="PROSITE" id="PS51085"/>
    </source>
</evidence>